<dbReference type="Gene3D" id="1.10.10.10">
    <property type="entry name" value="Winged helix-like DNA-binding domain superfamily/Winged helix DNA-binding domain"/>
    <property type="match status" value="1"/>
</dbReference>
<evidence type="ECO:0000256" key="3">
    <source>
        <dbReference type="ARBA" id="ARBA00023125"/>
    </source>
</evidence>
<protein>
    <submittedName>
        <fullName evidence="6">LysR family transcriptional regulator</fullName>
    </submittedName>
</protein>
<dbReference type="PANTHER" id="PTHR30419">
    <property type="entry name" value="HTH-TYPE TRANSCRIPTIONAL REGULATOR YBHD"/>
    <property type="match status" value="1"/>
</dbReference>
<dbReference type="InterPro" id="IPR005119">
    <property type="entry name" value="LysR_subst-bd"/>
</dbReference>
<reference evidence="6" key="1">
    <citation type="submission" date="2022-05" db="EMBL/GenBank/DDBJ databases">
        <title>An RpoN-dependent PEP-CTERM gene is involved in floc formation of an Aquincola tertiaricarbonis strain.</title>
        <authorList>
            <person name="Qiu D."/>
            <person name="Xia M."/>
        </authorList>
    </citation>
    <scope>NUCLEOTIDE SEQUENCE</scope>
    <source>
        <strain evidence="6">RN12</strain>
    </source>
</reference>
<dbReference type="SUPFAM" id="SSF53850">
    <property type="entry name" value="Periplasmic binding protein-like II"/>
    <property type="match status" value="1"/>
</dbReference>
<dbReference type="PANTHER" id="PTHR30419:SF2">
    <property type="entry name" value="LYSR FAMILY TRANSCRIPTIONAL REGULATOR"/>
    <property type="match status" value="1"/>
</dbReference>
<evidence type="ECO:0000313" key="7">
    <source>
        <dbReference type="Proteomes" id="UP001056201"/>
    </source>
</evidence>
<organism evidence="6 7">
    <name type="scientific">Aquincola tertiaricarbonis</name>
    <dbReference type="NCBI Taxonomy" id="391953"/>
    <lineage>
        <taxon>Bacteria</taxon>
        <taxon>Pseudomonadati</taxon>
        <taxon>Pseudomonadota</taxon>
        <taxon>Betaproteobacteria</taxon>
        <taxon>Burkholderiales</taxon>
        <taxon>Sphaerotilaceae</taxon>
        <taxon>Aquincola</taxon>
    </lineage>
</organism>
<sequence>MNRTFDPVSLRLFIAVCEEGNIARAATREALVASAVSKRMALLEAELGMPLLLRGRRGIEPTPAGQTLLRQAREILNLMARVHAELSAFTQGVVGNVRIVASVSALALGVPRDVAAFLESHARLHVSLTERVGKEVVREVREGTADLGVVWDAVGTGDLATLPYRGDRLGVLMPLSHPLAARRSVSFAQALPHPAVSVAPGGLLDELVRRQAGLLGASWAPRMEVASFEAAEHIVAAGLGVAIVPIGATGNGGGTLVCKPLKDAWARRQLVIVSRSEPWLSAPARAVRQHLADVAR</sequence>
<accession>A0ABY4S0Y7</accession>
<evidence type="ECO:0000256" key="1">
    <source>
        <dbReference type="ARBA" id="ARBA00009437"/>
    </source>
</evidence>
<dbReference type="Gene3D" id="3.40.190.290">
    <property type="match status" value="1"/>
</dbReference>
<feature type="domain" description="HTH lysR-type" evidence="5">
    <location>
        <begin position="5"/>
        <end position="62"/>
    </location>
</feature>
<keyword evidence="4" id="KW-0804">Transcription</keyword>
<evidence type="ECO:0000256" key="4">
    <source>
        <dbReference type="ARBA" id="ARBA00023163"/>
    </source>
</evidence>
<keyword evidence="3" id="KW-0238">DNA-binding</keyword>
<proteinExistence type="inferred from homology"/>
<dbReference type="Proteomes" id="UP001056201">
    <property type="component" value="Chromosome 1"/>
</dbReference>
<evidence type="ECO:0000313" key="6">
    <source>
        <dbReference type="EMBL" id="URI06508.1"/>
    </source>
</evidence>
<evidence type="ECO:0000256" key="2">
    <source>
        <dbReference type="ARBA" id="ARBA00023015"/>
    </source>
</evidence>
<dbReference type="InterPro" id="IPR000847">
    <property type="entry name" value="LysR_HTH_N"/>
</dbReference>
<dbReference type="SUPFAM" id="SSF46785">
    <property type="entry name" value="Winged helix' DNA-binding domain"/>
    <property type="match status" value="1"/>
</dbReference>
<dbReference type="InterPro" id="IPR036390">
    <property type="entry name" value="WH_DNA-bd_sf"/>
</dbReference>
<dbReference type="InterPro" id="IPR036388">
    <property type="entry name" value="WH-like_DNA-bd_sf"/>
</dbReference>
<name>A0ABY4S0Y7_AQUTE</name>
<dbReference type="EMBL" id="CP097635">
    <property type="protein sequence ID" value="URI06508.1"/>
    <property type="molecule type" value="Genomic_DNA"/>
</dbReference>
<dbReference type="Pfam" id="PF00126">
    <property type="entry name" value="HTH_1"/>
    <property type="match status" value="1"/>
</dbReference>
<dbReference type="Pfam" id="PF03466">
    <property type="entry name" value="LysR_substrate"/>
    <property type="match status" value="1"/>
</dbReference>
<comment type="similarity">
    <text evidence="1">Belongs to the LysR transcriptional regulatory family.</text>
</comment>
<gene>
    <name evidence="6" type="ORF">MW290_11380</name>
</gene>
<dbReference type="PROSITE" id="PS50931">
    <property type="entry name" value="HTH_LYSR"/>
    <property type="match status" value="1"/>
</dbReference>
<dbReference type="RefSeq" id="WP_250194771.1">
    <property type="nucleotide sequence ID" value="NZ_CP097635.1"/>
</dbReference>
<keyword evidence="7" id="KW-1185">Reference proteome</keyword>
<keyword evidence="2" id="KW-0805">Transcription regulation</keyword>
<dbReference type="InterPro" id="IPR050950">
    <property type="entry name" value="HTH-type_LysR_regulators"/>
</dbReference>
<evidence type="ECO:0000259" key="5">
    <source>
        <dbReference type="PROSITE" id="PS50931"/>
    </source>
</evidence>